<dbReference type="SMART" id="SM00742">
    <property type="entry name" value="Hr1"/>
    <property type="match status" value="3"/>
</dbReference>
<dbReference type="Proteomes" id="UP000248482">
    <property type="component" value="Unplaced"/>
</dbReference>
<accession>A0A2Y9J354</accession>
<evidence type="ECO:0000256" key="5">
    <source>
        <dbReference type="ARBA" id="ARBA00004370"/>
    </source>
</evidence>
<reference evidence="46" key="1">
    <citation type="submission" date="2025-08" db="UniProtKB">
        <authorList>
            <consortium name="RefSeq"/>
        </authorList>
    </citation>
    <scope>IDENTIFICATION</scope>
    <source>
        <tissue evidence="46">Blood</tissue>
    </source>
</reference>
<evidence type="ECO:0000259" key="43">
    <source>
        <dbReference type="PROSITE" id="PS51285"/>
    </source>
</evidence>
<evidence type="ECO:0000256" key="24">
    <source>
        <dbReference type="ARBA" id="ARBA00023015"/>
    </source>
</evidence>
<dbReference type="InterPro" id="IPR011072">
    <property type="entry name" value="HR1_rho-bd"/>
</dbReference>
<keyword evidence="12" id="KW-0597">Phosphoprotein</keyword>
<keyword evidence="17 39" id="KW-0547">Nucleotide-binding</keyword>
<dbReference type="GO" id="GO:0030030">
    <property type="term" value="P:cell projection organization"/>
    <property type="evidence" value="ECO:0007669"/>
    <property type="project" value="UniProtKB-KW"/>
</dbReference>
<feature type="domain" description="REM-1" evidence="44">
    <location>
        <begin position="121"/>
        <end position="203"/>
    </location>
</feature>
<organism evidence="45 46">
    <name type="scientific">Enhydra lutris kenyoni</name>
    <name type="common">northern sea otter</name>
    <dbReference type="NCBI Taxonomy" id="391180"/>
    <lineage>
        <taxon>Eukaryota</taxon>
        <taxon>Metazoa</taxon>
        <taxon>Chordata</taxon>
        <taxon>Craniata</taxon>
        <taxon>Vertebrata</taxon>
        <taxon>Euteleostomi</taxon>
        <taxon>Mammalia</taxon>
        <taxon>Eutheria</taxon>
        <taxon>Laurasiatheria</taxon>
        <taxon>Carnivora</taxon>
        <taxon>Caniformia</taxon>
        <taxon>Musteloidea</taxon>
        <taxon>Mustelidae</taxon>
        <taxon>Lutrinae</taxon>
        <taxon>Enhydra</taxon>
    </lineage>
</organism>
<evidence type="ECO:0000256" key="31">
    <source>
        <dbReference type="ARBA" id="ARBA00023306"/>
    </source>
</evidence>
<keyword evidence="11" id="KW-0723">Serine/threonine-protein kinase</keyword>
<evidence type="ECO:0000256" key="8">
    <source>
        <dbReference type="ARBA" id="ARBA00005490"/>
    </source>
</evidence>
<feature type="domain" description="AGC-kinase C-terminal" evidence="43">
    <location>
        <begin position="916"/>
        <end position="983"/>
    </location>
</feature>
<dbReference type="InterPro" id="IPR017892">
    <property type="entry name" value="Pkinase_C"/>
</dbReference>
<dbReference type="Pfam" id="PF00069">
    <property type="entry name" value="Pkinase"/>
    <property type="match status" value="1"/>
</dbReference>
<dbReference type="FunFam" id="1.10.510.10:FF:000038">
    <property type="entry name" value="serine/threonine-protein kinase N2 isoform X1"/>
    <property type="match status" value="1"/>
</dbReference>
<dbReference type="AlphaFoldDB" id="A0A2Y9J354"/>
<evidence type="ECO:0000256" key="7">
    <source>
        <dbReference type="ARBA" id="ARBA00004626"/>
    </source>
</evidence>
<dbReference type="InterPro" id="IPR000961">
    <property type="entry name" value="AGC-kinase_C"/>
</dbReference>
<dbReference type="EC" id="2.7.11.13" evidence="9"/>
<evidence type="ECO:0000256" key="10">
    <source>
        <dbReference type="ARBA" id="ARBA00022490"/>
    </source>
</evidence>
<dbReference type="InterPro" id="IPR037784">
    <property type="entry name" value="C2_PKN"/>
</dbReference>
<dbReference type="Pfam" id="PF02185">
    <property type="entry name" value="HR1"/>
    <property type="match status" value="3"/>
</dbReference>
<dbReference type="InterPro" id="IPR000008">
    <property type="entry name" value="C2_dom"/>
</dbReference>
<feature type="region of interest" description="Disordered" evidence="40">
    <location>
        <begin position="350"/>
        <end position="382"/>
    </location>
</feature>
<evidence type="ECO:0000256" key="17">
    <source>
        <dbReference type="ARBA" id="ARBA00022741"/>
    </source>
</evidence>
<evidence type="ECO:0000256" key="6">
    <source>
        <dbReference type="ARBA" id="ARBA00004510"/>
    </source>
</evidence>
<dbReference type="PROSITE" id="PS51860">
    <property type="entry name" value="REM_1"/>
    <property type="match status" value="3"/>
</dbReference>
<keyword evidence="31" id="KW-0131">Cell cycle</keyword>
<keyword evidence="25 38" id="KW-0175">Coiled coil</keyword>
<feature type="binding site" evidence="39">
    <location>
        <position position="685"/>
    </location>
    <ligand>
        <name>ATP</name>
        <dbReference type="ChEBI" id="CHEBI:30616"/>
    </ligand>
</feature>
<evidence type="ECO:0000256" key="22">
    <source>
        <dbReference type="ARBA" id="ARBA00022949"/>
    </source>
</evidence>
<comment type="similarity">
    <text evidence="8">Belongs to the protein kinase superfamily. AGC Ser/Thr protein kinase family. PKC subfamily.</text>
</comment>
<evidence type="ECO:0000256" key="29">
    <source>
        <dbReference type="ARBA" id="ARBA00023242"/>
    </source>
</evidence>
<dbReference type="GO" id="GO:0004697">
    <property type="term" value="F:diacylglycerol-dependent serine/threonine kinase activity"/>
    <property type="evidence" value="ECO:0007669"/>
    <property type="project" value="UniProtKB-EC"/>
</dbReference>
<dbReference type="GO" id="GO:0051301">
    <property type="term" value="P:cell division"/>
    <property type="evidence" value="ECO:0007669"/>
    <property type="project" value="UniProtKB-KW"/>
</dbReference>
<dbReference type="PROSITE" id="PS51285">
    <property type="entry name" value="AGC_KINASE_CTER"/>
    <property type="match status" value="1"/>
</dbReference>
<feature type="region of interest" description="Disordered" evidence="40">
    <location>
        <begin position="113"/>
        <end position="132"/>
    </location>
</feature>
<evidence type="ECO:0000259" key="41">
    <source>
        <dbReference type="PROSITE" id="PS50004"/>
    </source>
</evidence>
<keyword evidence="13" id="KW-0132">Cell division</keyword>
<dbReference type="InterPro" id="IPR008271">
    <property type="entry name" value="Ser/Thr_kinase_AS"/>
</dbReference>
<dbReference type="InterPro" id="IPR037313">
    <property type="entry name" value="PKN_HR1_1"/>
</dbReference>
<keyword evidence="29" id="KW-0539">Nucleus</keyword>
<dbReference type="GO" id="GO:0007155">
    <property type="term" value="P:cell adhesion"/>
    <property type="evidence" value="ECO:0007669"/>
    <property type="project" value="UniProtKB-KW"/>
</dbReference>
<dbReference type="SUPFAM" id="SSF49562">
    <property type="entry name" value="C2 domain (Calcium/lipid-binding domain, CaLB)"/>
    <property type="match status" value="1"/>
</dbReference>
<keyword evidence="26" id="KW-0472">Membrane</keyword>
<evidence type="ECO:0000256" key="12">
    <source>
        <dbReference type="ARBA" id="ARBA00022553"/>
    </source>
</evidence>
<keyword evidence="20 39" id="KW-0067">ATP-binding</keyword>
<evidence type="ECO:0000256" key="36">
    <source>
        <dbReference type="ARBA" id="ARBA00080561"/>
    </source>
</evidence>
<dbReference type="CDD" id="cd08687">
    <property type="entry name" value="C2_PKN-like"/>
    <property type="match status" value="1"/>
</dbReference>
<feature type="compositionally biased region" description="Low complexity" evidence="40">
    <location>
        <begin position="363"/>
        <end position="380"/>
    </location>
</feature>
<dbReference type="GO" id="GO:0030496">
    <property type="term" value="C:midbody"/>
    <property type="evidence" value="ECO:0007669"/>
    <property type="project" value="UniProtKB-SubCell"/>
</dbReference>
<dbReference type="FunFam" id="1.10.287.160:FF:000001">
    <property type="entry name" value="Putative serine/threonine-protein kinase N2"/>
    <property type="match status" value="1"/>
</dbReference>
<evidence type="ECO:0000256" key="1">
    <source>
        <dbReference type="ARBA" id="ARBA00004123"/>
    </source>
</evidence>
<dbReference type="SMART" id="SM00133">
    <property type="entry name" value="S_TK_X"/>
    <property type="match status" value="1"/>
</dbReference>
<evidence type="ECO:0000313" key="46">
    <source>
        <dbReference type="RefSeq" id="XP_022352505.1"/>
    </source>
</evidence>
<dbReference type="CDD" id="cd05589">
    <property type="entry name" value="STKc_PKN"/>
    <property type="match status" value="1"/>
</dbReference>
<feature type="compositionally biased region" description="Polar residues" evidence="40">
    <location>
        <begin position="123"/>
        <end position="132"/>
    </location>
</feature>
<evidence type="ECO:0000256" key="15">
    <source>
        <dbReference type="ARBA" id="ARBA00022703"/>
    </source>
</evidence>
<dbReference type="OrthoDB" id="63267at2759"/>
<keyword evidence="14" id="KW-0808">Transferase</keyword>
<dbReference type="RefSeq" id="XP_022352505.1">
    <property type="nucleotide sequence ID" value="XM_022496797.1"/>
</dbReference>
<dbReference type="InterPro" id="IPR011009">
    <property type="entry name" value="Kinase-like_dom_sf"/>
</dbReference>
<comment type="catalytic activity">
    <reaction evidence="33">
        <text>L-seryl-[protein] + ATP = O-phospho-L-seryl-[protein] + ADP + H(+)</text>
        <dbReference type="Rhea" id="RHEA:17989"/>
        <dbReference type="Rhea" id="RHEA-COMP:9863"/>
        <dbReference type="Rhea" id="RHEA-COMP:11604"/>
        <dbReference type="ChEBI" id="CHEBI:15378"/>
        <dbReference type="ChEBI" id="CHEBI:29999"/>
        <dbReference type="ChEBI" id="CHEBI:30616"/>
        <dbReference type="ChEBI" id="CHEBI:83421"/>
        <dbReference type="ChEBI" id="CHEBI:456216"/>
        <dbReference type="EC" id="2.7.11.13"/>
    </reaction>
</comment>
<feature type="domain" description="REM-1" evidence="44">
    <location>
        <begin position="204"/>
        <end position="284"/>
    </location>
</feature>
<dbReference type="GO" id="GO:0005524">
    <property type="term" value="F:ATP binding"/>
    <property type="evidence" value="ECO:0007669"/>
    <property type="project" value="UniProtKB-UniRule"/>
</dbReference>
<dbReference type="GO" id="GO:0005856">
    <property type="term" value="C:cytoskeleton"/>
    <property type="evidence" value="ECO:0007669"/>
    <property type="project" value="UniProtKB-SubCell"/>
</dbReference>
<feature type="domain" description="Protein kinase" evidence="42">
    <location>
        <begin position="656"/>
        <end position="915"/>
    </location>
</feature>
<keyword evidence="30" id="KW-0966">Cell projection</keyword>
<keyword evidence="28" id="KW-0206">Cytoskeleton</keyword>
<evidence type="ECO:0000256" key="2">
    <source>
        <dbReference type="ARBA" id="ARBA00004214"/>
    </source>
</evidence>
<dbReference type="PROSITE" id="PS00108">
    <property type="entry name" value="PROTEIN_KINASE_ST"/>
    <property type="match status" value="1"/>
</dbReference>
<evidence type="ECO:0000256" key="26">
    <source>
        <dbReference type="ARBA" id="ARBA00023136"/>
    </source>
</evidence>
<dbReference type="SMART" id="SM00239">
    <property type="entry name" value="C2"/>
    <property type="match status" value="1"/>
</dbReference>
<keyword evidence="45" id="KW-1185">Reference proteome</keyword>
<evidence type="ECO:0000256" key="11">
    <source>
        <dbReference type="ARBA" id="ARBA00022527"/>
    </source>
</evidence>
<evidence type="ECO:0000313" key="45">
    <source>
        <dbReference type="Proteomes" id="UP000248482"/>
    </source>
</evidence>
<feature type="domain" description="REM-1" evidence="44">
    <location>
        <begin position="33"/>
        <end position="109"/>
    </location>
</feature>
<keyword evidence="19" id="KW-0970">Cilium biogenesis/degradation</keyword>
<dbReference type="InterPro" id="IPR017441">
    <property type="entry name" value="Protein_kinase_ATP_BS"/>
</dbReference>
<dbReference type="Pfam" id="PF00433">
    <property type="entry name" value="Pkinase_C"/>
    <property type="match status" value="1"/>
</dbReference>
<dbReference type="PROSITE" id="PS50004">
    <property type="entry name" value="C2"/>
    <property type="match status" value="1"/>
</dbReference>
<dbReference type="PROSITE" id="PS50011">
    <property type="entry name" value="PROTEIN_KINASE_DOM"/>
    <property type="match status" value="1"/>
</dbReference>
<evidence type="ECO:0000256" key="18">
    <source>
        <dbReference type="ARBA" id="ARBA00022777"/>
    </source>
</evidence>
<evidence type="ECO:0000256" key="25">
    <source>
        <dbReference type="ARBA" id="ARBA00023054"/>
    </source>
</evidence>
<evidence type="ECO:0000256" key="21">
    <source>
        <dbReference type="ARBA" id="ARBA00022889"/>
    </source>
</evidence>
<proteinExistence type="inferred from homology"/>
<dbReference type="SUPFAM" id="SSF46585">
    <property type="entry name" value="HR1 repeat"/>
    <property type="match status" value="3"/>
</dbReference>
<dbReference type="CDD" id="cd11622">
    <property type="entry name" value="HR1_PKN_1"/>
    <property type="match status" value="1"/>
</dbReference>
<dbReference type="Gene3D" id="3.30.200.20">
    <property type="entry name" value="Phosphorylase Kinase, domain 1"/>
    <property type="match status" value="1"/>
</dbReference>
<dbReference type="GO" id="GO:0006915">
    <property type="term" value="P:apoptotic process"/>
    <property type="evidence" value="ECO:0007669"/>
    <property type="project" value="UniProtKB-KW"/>
</dbReference>
<sequence>MASNPERGEILLTELQGDSRSLPFSENVSAVQKLDFSDTAVQQKLDDIKDRIKREIRKELKIKEGAENLRKVTTDKKSLAYVDNILKKSNKKLEELHHKLQELNAHIVVSDPEDVTDCPRTPDTPSSDPRCSTSNNRLMALQKQLDIELKVKQGAENMIQMYSNGSSKDRKLHGTAQQLLQDSKTKIEVIRMQILQAVQTNELAFDNAKPVISPLELRMEELRHHFRIEFAVAEGAKNVMKLLGSGKVTDRKALSEAQARFNESSQKLDLLKYSLEQRLNELPKNHPKSSIIIEELSLVASPTLSPRQSMISTQNQYSTLSKPAALTGTLEVRLMGCQDILENVPGRSKATSVALPGWSPSETRSSFMSRTSKSKSGSSRNLLKTDDLSNDVCAVLKLDNTVVGQTSWKPISNQSWDQKFTLELDRSRELEISVYWRDWRSLCAVKFLRLEDFLDNQRHGMCLYLEPQGTLFAEVTFFNPVIERRPKLQRQKKIFSKQQGKTFLRAPQMNINIATWGRLVRRAIPTVNHSGTFSPQAPVPATVPVVDVRIPELAPPASDSTVTKLDFDLEPEPPPAPPRDSSLGEIDESAKLRDSDTPAQGSETVFDIENDRNSILPKSPSEYEPDIPQPSLGYSGIRELEDRRSQQMFQFNLQDFRCCAVLGRGHFGKVLLAEYKHTNEMFAIKALKKGDIVARDEVDSLMCEKRIFETVNSVRHPFLVNLFACFQTKEHVCFVMEYAAGGDLMMHIHTDVFSEPRAVFYAACVVLGLQYLHEHKIVYRDLKLDNLLLDTEGFVKIADFGLCKEGMGYGDRTSTFCGTPEFLAPEVLTETSYTRAVDWWGLGVLIYEMLVGESPFPGDDEEEVFDSIVNDEVRYPRFLSTEAISIMRRLLRRNPERRLGAGEKDAEDVKKHPFFRLIDWSALMDKKVKPPFVPTIRGREDVSNFDDEFTSEAPILTPPREPRILSEEEQEMFRDFDYIADWC</sequence>
<dbReference type="FunFam" id="1.10.287.160:FF:000003">
    <property type="entry name" value="Putative serine/threonine-protein kinase N2"/>
    <property type="match status" value="1"/>
</dbReference>
<dbReference type="GeneID" id="111143223"/>
<dbReference type="GO" id="GO:0030027">
    <property type="term" value="C:lamellipodium"/>
    <property type="evidence" value="ECO:0007669"/>
    <property type="project" value="UniProtKB-SubCell"/>
</dbReference>
<evidence type="ECO:0000256" key="38">
    <source>
        <dbReference type="PROSITE-ProRule" id="PRU01207"/>
    </source>
</evidence>
<dbReference type="SMART" id="SM00220">
    <property type="entry name" value="S_TKc"/>
    <property type="match status" value="1"/>
</dbReference>
<dbReference type="InterPro" id="IPR035892">
    <property type="entry name" value="C2_domain_sf"/>
</dbReference>
<dbReference type="CDD" id="cd11635">
    <property type="entry name" value="HR1_PKN2_3"/>
    <property type="match status" value="1"/>
</dbReference>
<keyword evidence="10" id="KW-0963">Cytoplasm</keyword>
<evidence type="ECO:0000256" key="14">
    <source>
        <dbReference type="ARBA" id="ARBA00022679"/>
    </source>
</evidence>
<dbReference type="SUPFAM" id="SSF56112">
    <property type="entry name" value="Protein kinase-like (PK-like)"/>
    <property type="match status" value="1"/>
</dbReference>
<feature type="region of interest" description="Disordered" evidence="40">
    <location>
        <begin position="557"/>
        <end position="634"/>
    </location>
</feature>
<dbReference type="STRING" id="391180.A0A2Y9J354"/>
<dbReference type="PANTHER" id="PTHR24351">
    <property type="entry name" value="RIBOSOMAL PROTEIN S6 KINASE"/>
    <property type="match status" value="1"/>
</dbReference>
<keyword evidence="27" id="KW-0804">Transcription</keyword>
<evidence type="ECO:0000256" key="3">
    <source>
        <dbReference type="ARBA" id="ARBA00004245"/>
    </source>
</evidence>
<comment type="subcellular location">
    <subcellularLocation>
        <location evidence="4">Cell junction</location>
    </subcellularLocation>
    <subcellularLocation>
        <location evidence="6">Cell projection</location>
        <location evidence="6">Lamellipodium</location>
    </subcellularLocation>
    <subcellularLocation>
        <location evidence="7">Cleavage furrow</location>
    </subcellularLocation>
    <subcellularLocation>
        <location evidence="3">Cytoplasm</location>
        <location evidence="3">Cytoskeleton</location>
    </subcellularLocation>
    <subcellularLocation>
        <location evidence="5">Membrane</location>
    </subcellularLocation>
    <subcellularLocation>
        <location evidence="2">Midbody</location>
    </subcellularLocation>
    <subcellularLocation>
        <location evidence="1">Nucleus</location>
    </subcellularLocation>
</comment>
<evidence type="ECO:0000256" key="39">
    <source>
        <dbReference type="PROSITE-ProRule" id="PRU10141"/>
    </source>
</evidence>
<evidence type="ECO:0000256" key="19">
    <source>
        <dbReference type="ARBA" id="ARBA00022794"/>
    </source>
</evidence>
<gene>
    <name evidence="46" type="primary">LOC111143223</name>
</gene>
<evidence type="ECO:0000256" key="33">
    <source>
        <dbReference type="ARBA" id="ARBA00047470"/>
    </source>
</evidence>
<evidence type="ECO:0000256" key="34">
    <source>
        <dbReference type="ARBA" id="ARBA00072339"/>
    </source>
</evidence>
<dbReference type="GO" id="GO:0032154">
    <property type="term" value="C:cleavage furrow"/>
    <property type="evidence" value="ECO:0007669"/>
    <property type="project" value="UniProtKB-SubCell"/>
</dbReference>
<dbReference type="Gene3D" id="1.10.510.10">
    <property type="entry name" value="Transferase(Phosphotransferase) domain 1"/>
    <property type="match status" value="1"/>
</dbReference>
<dbReference type="PROSITE" id="PS00107">
    <property type="entry name" value="PROTEIN_KINASE_ATP"/>
    <property type="match status" value="1"/>
</dbReference>
<evidence type="ECO:0000256" key="37">
    <source>
        <dbReference type="ARBA" id="ARBA00081276"/>
    </source>
</evidence>
<keyword evidence="16" id="KW-0677">Repeat</keyword>
<evidence type="ECO:0000256" key="40">
    <source>
        <dbReference type="SAM" id="MobiDB-lite"/>
    </source>
</evidence>
<evidence type="ECO:0000256" key="32">
    <source>
        <dbReference type="ARBA" id="ARBA00047272"/>
    </source>
</evidence>
<dbReference type="KEGG" id="elk:111143223"/>
<evidence type="ECO:0000256" key="20">
    <source>
        <dbReference type="ARBA" id="ARBA00022840"/>
    </source>
</evidence>
<evidence type="ECO:0000259" key="44">
    <source>
        <dbReference type="PROSITE" id="PS51860"/>
    </source>
</evidence>
<evidence type="ECO:0000256" key="9">
    <source>
        <dbReference type="ARBA" id="ARBA00012429"/>
    </source>
</evidence>
<dbReference type="CDD" id="cd11631">
    <property type="entry name" value="HR1_PKN2_2"/>
    <property type="match status" value="1"/>
</dbReference>
<evidence type="ECO:0000256" key="4">
    <source>
        <dbReference type="ARBA" id="ARBA00004282"/>
    </source>
</evidence>
<dbReference type="Gene3D" id="2.60.40.150">
    <property type="entry name" value="C2 domain"/>
    <property type="match status" value="1"/>
</dbReference>
<evidence type="ECO:0000256" key="23">
    <source>
        <dbReference type="ARBA" id="ARBA00022990"/>
    </source>
</evidence>
<evidence type="ECO:0000259" key="42">
    <source>
        <dbReference type="PROSITE" id="PS50011"/>
    </source>
</evidence>
<keyword evidence="23" id="KW-0007">Acetylation</keyword>
<evidence type="ECO:0000256" key="27">
    <source>
        <dbReference type="ARBA" id="ARBA00023163"/>
    </source>
</evidence>
<keyword evidence="18 46" id="KW-0418">Kinase</keyword>
<dbReference type="FunFam" id="1.10.287.160:FF:000002">
    <property type="entry name" value="Putative serine/threonine-protein kinase N2"/>
    <property type="match status" value="1"/>
</dbReference>
<dbReference type="GO" id="GO:0005634">
    <property type="term" value="C:nucleus"/>
    <property type="evidence" value="ECO:0007669"/>
    <property type="project" value="UniProtKB-SubCell"/>
</dbReference>
<evidence type="ECO:0000256" key="28">
    <source>
        <dbReference type="ARBA" id="ARBA00023212"/>
    </source>
</evidence>
<dbReference type="InterPro" id="IPR000719">
    <property type="entry name" value="Prot_kinase_dom"/>
</dbReference>
<protein>
    <recommendedName>
        <fullName evidence="34">Serine/threonine-protein kinase N2</fullName>
        <ecNumber evidence="9">2.7.11.13</ecNumber>
    </recommendedName>
    <alternativeName>
        <fullName evidence="37">PKN gamma</fullName>
    </alternativeName>
    <alternativeName>
        <fullName evidence="35">Protein kinase C-like 2</fullName>
    </alternativeName>
    <alternativeName>
        <fullName evidence="36">Protein-kinase C-related kinase 2</fullName>
    </alternativeName>
</protein>
<keyword evidence="22" id="KW-0965">Cell junction</keyword>
<dbReference type="Gene3D" id="1.10.287.160">
    <property type="entry name" value="HR1 repeat"/>
    <property type="match status" value="3"/>
</dbReference>
<dbReference type="GO" id="GO:0031267">
    <property type="term" value="F:small GTPase binding"/>
    <property type="evidence" value="ECO:0007669"/>
    <property type="project" value="InterPro"/>
</dbReference>
<keyword evidence="21" id="KW-0130">Cell adhesion</keyword>
<evidence type="ECO:0000256" key="13">
    <source>
        <dbReference type="ARBA" id="ARBA00022618"/>
    </source>
</evidence>
<evidence type="ECO:0000256" key="16">
    <source>
        <dbReference type="ARBA" id="ARBA00022737"/>
    </source>
</evidence>
<evidence type="ECO:0000256" key="30">
    <source>
        <dbReference type="ARBA" id="ARBA00023273"/>
    </source>
</evidence>
<evidence type="ECO:0000256" key="35">
    <source>
        <dbReference type="ARBA" id="ARBA00075878"/>
    </source>
</evidence>
<dbReference type="GO" id="GO:0070161">
    <property type="term" value="C:anchoring junction"/>
    <property type="evidence" value="ECO:0007669"/>
    <property type="project" value="UniProtKB-SubCell"/>
</dbReference>
<keyword evidence="15" id="KW-0053">Apoptosis</keyword>
<dbReference type="FunFam" id="3.30.200.20:FF:000478">
    <property type="entry name" value="Serine/threonine-protein kinase N2"/>
    <property type="match status" value="1"/>
</dbReference>
<feature type="domain" description="C2" evidence="41">
    <location>
        <begin position="352"/>
        <end position="472"/>
    </location>
</feature>
<keyword evidence="24" id="KW-0805">Transcription regulation</keyword>
<name>A0A2Y9J354_ENHLU</name>
<dbReference type="InterPro" id="IPR036274">
    <property type="entry name" value="HR1_rpt_sf"/>
</dbReference>
<dbReference type="GO" id="GO:0007165">
    <property type="term" value="P:signal transduction"/>
    <property type="evidence" value="ECO:0007669"/>
    <property type="project" value="InterPro"/>
</dbReference>
<comment type="catalytic activity">
    <reaction evidence="32">
        <text>L-threonyl-[protein] + ATP = O-phospho-L-threonyl-[protein] + ADP + H(+)</text>
        <dbReference type="Rhea" id="RHEA:46608"/>
        <dbReference type="Rhea" id="RHEA-COMP:11060"/>
        <dbReference type="Rhea" id="RHEA-COMP:11605"/>
        <dbReference type="ChEBI" id="CHEBI:15378"/>
        <dbReference type="ChEBI" id="CHEBI:30013"/>
        <dbReference type="ChEBI" id="CHEBI:30616"/>
        <dbReference type="ChEBI" id="CHEBI:61977"/>
        <dbReference type="ChEBI" id="CHEBI:456216"/>
        <dbReference type="EC" id="2.7.11.13"/>
    </reaction>
</comment>